<protein>
    <submittedName>
        <fullName evidence="1">Uncharacterized protein</fullName>
    </submittedName>
</protein>
<evidence type="ECO:0000313" key="2">
    <source>
        <dbReference type="Proteomes" id="UP000176339"/>
    </source>
</evidence>
<dbReference type="Proteomes" id="UP000176339">
    <property type="component" value="Unassembled WGS sequence"/>
</dbReference>
<sequence length="97" mass="11034">MEQIFPVRWTVEPRLDHTFGGEEIKSQIFPKNLIRAVPGRVYPRPDVMAVRVDMGEIITVNHILGFSRGGLLQGRISSQRIKIAGLPLLVDQYHEDL</sequence>
<dbReference type="AlphaFoldDB" id="A0A1F5P2V5"/>
<evidence type="ECO:0000313" key="1">
    <source>
        <dbReference type="EMBL" id="OGE83950.1"/>
    </source>
</evidence>
<gene>
    <name evidence="1" type="ORF">A2846_00150</name>
</gene>
<dbReference type="EMBL" id="MFEN01000032">
    <property type="protein sequence ID" value="OGE83950.1"/>
    <property type="molecule type" value="Genomic_DNA"/>
</dbReference>
<comment type="caution">
    <text evidence="1">The sequence shown here is derived from an EMBL/GenBank/DDBJ whole genome shotgun (WGS) entry which is preliminary data.</text>
</comment>
<proteinExistence type="predicted"/>
<name>A0A1F5P2V5_9BACT</name>
<organism evidence="1 2">
    <name type="scientific">Candidatus Doudnabacteria bacterium RIFCSPHIGHO2_01_FULL_49_9</name>
    <dbReference type="NCBI Taxonomy" id="1817827"/>
    <lineage>
        <taxon>Bacteria</taxon>
        <taxon>Candidatus Doudnaibacteriota</taxon>
    </lineage>
</organism>
<accession>A0A1F5P2V5</accession>
<reference evidence="1 2" key="1">
    <citation type="journal article" date="2016" name="Nat. Commun.">
        <title>Thousands of microbial genomes shed light on interconnected biogeochemical processes in an aquifer system.</title>
        <authorList>
            <person name="Anantharaman K."/>
            <person name="Brown C.T."/>
            <person name="Hug L.A."/>
            <person name="Sharon I."/>
            <person name="Castelle C.J."/>
            <person name="Probst A.J."/>
            <person name="Thomas B.C."/>
            <person name="Singh A."/>
            <person name="Wilkins M.J."/>
            <person name="Karaoz U."/>
            <person name="Brodie E.L."/>
            <person name="Williams K.H."/>
            <person name="Hubbard S.S."/>
            <person name="Banfield J.F."/>
        </authorList>
    </citation>
    <scope>NUCLEOTIDE SEQUENCE [LARGE SCALE GENOMIC DNA]</scope>
</reference>